<dbReference type="InterPro" id="IPR029063">
    <property type="entry name" value="SAM-dependent_MTases_sf"/>
</dbReference>
<dbReference type="Pfam" id="PF13649">
    <property type="entry name" value="Methyltransf_25"/>
    <property type="match status" value="1"/>
</dbReference>
<protein>
    <recommendedName>
        <fullName evidence="2">Methyltransferase domain-containing protein</fullName>
    </recommendedName>
</protein>
<dbReference type="Proteomes" id="UP000194221">
    <property type="component" value="Unassembled WGS sequence"/>
</dbReference>
<dbReference type="AlphaFoldDB" id="A0A1Y2PG62"/>
<keyword evidence="4" id="KW-1185">Reference proteome</keyword>
<comment type="caution">
    <text evidence="3">The sequence shown here is derived from an EMBL/GenBank/DDBJ whole genome shotgun (WGS) entry which is preliminary data.</text>
</comment>
<name>A0A1Y2PG62_9FLAO</name>
<evidence type="ECO:0000259" key="2">
    <source>
        <dbReference type="Pfam" id="PF13649"/>
    </source>
</evidence>
<accession>A0A1Y2PG62</accession>
<dbReference type="InParanoid" id="A0A1Y2PG62"/>
<feature type="domain" description="Methyltransferase" evidence="2">
    <location>
        <begin position="45"/>
        <end position="136"/>
    </location>
</feature>
<keyword evidence="1" id="KW-0808">Transferase</keyword>
<dbReference type="GO" id="GO:0016740">
    <property type="term" value="F:transferase activity"/>
    <property type="evidence" value="ECO:0007669"/>
    <property type="project" value="UniProtKB-KW"/>
</dbReference>
<dbReference type="RefSeq" id="WP_086029296.1">
    <property type="nucleotide sequence ID" value="NZ_LAPZ01000001.1"/>
</dbReference>
<organism evidence="3 4">
    <name type="scientific">Tenacibaculum holothuriorum</name>
    <dbReference type="NCBI Taxonomy" id="1635173"/>
    <lineage>
        <taxon>Bacteria</taxon>
        <taxon>Pseudomonadati</taxon>
        <taxon>Bacteroidota</taxon>
        <taxon>Flavobacteriia</taxon>
        <taxon>Flavobacteriales</taxon>
        <taxon>Flavobacteriaceae</taxon>
        <taxon>Tenacibaculum</taxon>
    </lineage>
</organism>
<dbReference type="EMBL" id="LAPZ01000001">
    <property type="protein sequence ID" value="OSY89483.1"/>
    <property type="molecule type" value="Genomic_DNA"/>
</dbReference>
<evidence type="ECO:0000256" key="1">
    <source>
        <dbReference type="ARBA" id="ARBA00022679"/>
    </source>
</evidence>
<evidence type="ECO:0000313" key="3">
    <source>
        <dbReference type="EMBL" id="OSY89483.1"/>
    </source>
</evidence>
<sequence>MKSSQEIQKWYNTFSSKQVNTGTNLRHYSIFNSLTEAGLKRNHKVLEIGCGIGTLTKLIANYVKKGSLVATDISDESIEIAKARIPNSKNNIELLVSDMSDFNHSEKFDFVVLPDVLEHIPIEQHDNLFKIIAEHTHDNSRILINIPHPKALDYLRIHSPEKLQVIDQSISAKELIDTSYAHGFELINYKSYSIFNKENDYALITFKKDTPITLAPLKQKTIIYRKLLARIKYYLS</sequence>
<dbReference type="OrthoDB" id="9789123at2"/>
<evidence type="ECO:0000313" key="4">
    <source>
        <dbReference type="Proteomes" id="UP000194221"/>
    </source>
</evidence>
<reference evidence="3 4" key="1">
    <citation type="submission" date="2015-03" db="EMBL/GenBank/DDBJ databases">
        <title>Genome sequence of Tenacibaculum sp. S2-2, isolated from intestinal microbiota of sea cucumber, Apostichopus japonicas.</title>
        <authorList>
            <person name="Shao Z."/>
            <person name="Wang L."/>
            <person name="Li X."/>
        </authorList>
    </citation>
    <scope>NUCLEOTIDE SEQUENCE [LARGE SCALE GENOMIC DNA]</scope>
    <source>
        <strain evidence="3 4">S2-2</strain>
    </source>
</reference>
<proteinExistence type="predicted"/>
<dbReference type="CDD" id="cd02440">
    <property type="entry name" value="AdoMet_MTases"/>
    <property type="match status" value="1"/>
</dbReference>
<gene>
    <name evidence="3" type="ORF">WH52_02290</name>
</gene>
<dbReference type="Gene3D" id="3.40.50.150">
    <property type="entry name" value="Vaccinia Virus protein VP39"/>
    <property type="match status" value="1"/>
</dbReference>
<dbReference type="SUPFAM" id="SSF53335">
    <property type="entry name" value="S-adenosyl-L-methionine-dependent methyltransferases"/>
    <property type="match status" value="1"/>
</dbReference>
<dbReference type="PANTHER" id="PTHR43861">
    <property type="entry name" value="TRANS-ACONITATE 2-METHYLTRANSFERASE-RELATED"/>
    <property type="match status" value="1"/>
</dbReference>
<dbReference type="InterPro" id="IPR041698">
    <property type="entry name" value="Methyltransf_25"/>
</dbReference>
<dbReference type="STRING" id="1635173.WH52_02290"/>